<evidence type="ECO:0000259" key="2">
    <source>
        <dbReference type="Pfam" id="PF00188"/>
    </source>
</evidence>
<dbReference type="EMBL" id="JABFDB010000001">
    <property type="protein sequence ID" value="NYZ18091.1"/>
    <property type="molecule type" value="Genomic_DNA"/>
</dbReference>
<dbReference type="SUPFAM" id="SSF55797">
    <property type="entry name" value="PR-1-like"/>
    <property type="match status" value="1"/>
</dbReference>
<gene>
    <name evidence="3" type="ORF">HND93_00080</name>
</gene>
<dbReference type="PANTHER" id="PTHR31157">
    <property type="entry name" value="SCP DOMAIN-CONTAINING PROTEIN"/>
    <property type="match status" value="1"/>
</dbReference>
<dbReference type="InterPro" id="IPR014044">
    <property type="entry name" value="CAP_dom"/>
</dbReference>
<dbReference type="Pfam" id="PF00188">
    <property type="entry name" value="CAP"/>
    <property type="match status" value="2"/>
</dbReference>
<feature type="domain" description="SCP" evidence="2">
    <location>
        <begin position="34"/>
        <end position="158"/>
    </location>
</feature>
<feature type="domain" description="SCP" evidence="2">
    <location>
        <begin position="186"/>
        <end position="300"/>
    </location>
</feature>
<accession>A0ABX2T1X6</accession>
<sequence length="309" mass="32463">MRVVLSAMLLLCLTATAAPAMDQAALERLRVRALELVNRDRASNGQARLEPGTALDEAAQRHAEDMLRRDYYSHTSPEGGTVRDRFLAAGGSGVRLVAENIALCEGCPLPPDEARVERLQQGWMDSPGHRRNILAPGIERFGFGIAGGGGRLYAVQTFAGPGSSRGAGEGGPERALDAEDSQRLALDLVNRARRDAGVPPLAGAPALAEAGRAALAAGPEGGSDAIASPFDHLPTDARTRWRRVASVAGRCGGCGTRPTDADVRFFVEQWLKAGQQRGTLLDRGLTHAGFALAARGDGRKTALMTLGGG</sequence>
<dbReference type="Gene3D" id="3.40.33.10">
    <property type="entry name" value="CAP"/>
    <property type="match status" value="2"/>
</dbReference>
<proteinExistence type="predicted"/>
<name>A0ABX2T1X6_9PROT</name>
<dbReference type="PANTHER" id="PTHR31157:SF1">
    <property type="entry name" value="SCP DOMAIN-CONTAINING PROTEIN"/>
    <property type="match status" value="1"/>
</dbReference>
<reference evidence="3 4" key="1">
    <citation type="submission" date="2020-05" db="EMBL/GenBank/DDBJ databases">
        <title>Azospirillum oleiclasticum sp. nov, a nitrogen-fixing and heavy crude oil-emulsifying bacterium isolated from the crude oil of Yumen Oilfield.</title>
        <authorList>
            <person name="Wu D."/>
            <person name="Cai M."/>
            <person name="Zhang X."/>
        </authorList>
    </citation>
    <scope>NUCLEOTIDE SEQUENCE [LARGE SCALE GENOMIC DNA]</scope>
    <source>
        <strain evidence="3 4">ROY-1-1-2</strain>
    </source>
</reference>
<dbReference type="InterPro" id="IPR035940">
    <property type="entry name" value="CAP_sf"/>
</dbReference>
<keyword evidence="1" id="KW-0732">Signal</keyword>
<protein>
    <recommendedName>
        <fullName evidence="2">SCP domain-containing protein</fullName>
    </recommendedName>
</protein>
<dbReference type="Proteomes" id="UP000584642">
    <property type="component" value="Unassembled WGS sequence"/>
</dbReference>
<organism evidence="3 4">
    <name type="scientific">Azospirillum oleiclasticum</name>
    <dbReference type="NCBI Taxonomy" id="2735135"/>
    <lineage>
        <taxon>Bacteria</taxon>
        <taxon>Pseudomonadati</taxon>
        <taxon>Pseudomonadota</taxon>
        <taxon>Alphaproteobacteria</taxon>
        <taxon>Rhodospirillales</taxon>
        <taxon>Azospirillaceae</taxon>
        <taxon>Azospirillum</taxon>
    </lineage>
</organism>
<comment type="caution">
    <text evidence="3">The sequence shown here is derived from an EMBL/GenBank/DDBJ whole genome shotgun (WGS) entry which is preliminary data.</text>
</comment>
<dbReference type="RefSeq" id="WP_180279865.1">
    <property type="nucleotide sequence ID" value="NZ_JABFDB010000001.1"/>
</dbReference>
<evidence type="ECO:0000313" key="4">
    <source>
        <dbReference type="Proteomes" id="UP000584642"/>
    </source>
</evidence>
<keyword evidence="4" id="KW-1185">Reference proteome</keyword>
<evidence type="ECO:0000313" key="3">
    <source>
        <dbReference type="EMBL" id="NYZ18091.1"/>
    </source>
</evidence>
<feature type="chain" id="PRO_5045146688" description="SCP domain-containing protein" evidence="1">
    <location>
        <begin position="21"/>
        <end position="309"/>
    </location>
</feature>
<feature type="signal peptide" evidence="1">
    <location>
        <begin position="1"/>
        <end position="20"/>
    </location>
</feature>
<dbReference type="CDD" id="cd05379">
    <property type="entry name" value="CAP_bacterial"/>
    <property type="match status" value="1"/>
</dbReference>
<evidence type="ECO:0000256" key="1">
    <source>
        <dbReference type="SAM" id="SignalP"/>
    </source>
</evidence>